<dbReference type="Gene3D" id="3.40.640.10">
    <property type="entry name" value="Type I PLP-dependent aspartate aminotransferase-like (Major domain)"/>
    <property type="match status" value="1"/>
</dbReference>
<sequence>MHNIRINREFHAASWHEPVIFDLSSPGERGILVPRTEEAVAQEVGDVLAALPEAVVRKEAPRLPELSQPQVIRHYMRLSQMCLGNDLNIDLGQGTCTMKYNPKIDEELAKSPKVTELHPAQDESTVQGMLEIVHRSEELFHAISGMDAFSFHPSGGTAGIFTNACIIRAYHESRGEGAQRDEIITTIFSHPADAATPNVAGFKVITLYPDENGYPSVEALKSVLSERTAGLMMTNPEDTGIYNPHMKEFTDLVHSVGGLCAYDQANTNGILGIARAREAGFDLCHFNLHKTFAAPHGGSGPACGVIGVKKELEKFLPVPVVTFDGESYGLDYDRPESIGKIKGFMGNVNIVLKSYAWIMNLGAEGIKKVGETATLNNNYLMTLISKIDGVTVPYSEGHHRVEQVRYSMQKLYEETGITSDDLSRRIVDYGVTDFYTSHHPWLVPQPFTLEPSETYSKHDLDEYAAIFETLFHEARTNPDIIRTAPHNSTIAQGDDSGMKDESKWAFTWKMYQKKVAKTR</sequence>
<evidence type="ECO:0000259" key="4">
    <source>
        <dbReference type="Pfam" id="PF21478"/>
    </source>
</evidence>
<dbReference type="InterPro" id="IPR015421">
    <property type="entry name" value="PyrdxlP-dep_Trfase_major"/>
</dbReference>
<reference evidence="5 6" key="1">
    <citation type="submission" date="2020-08" db="EMBL/GenBank/DDBJ databases">
        <authorList>
            <person name="Liu C."/>
            <person name="Sun Q."/>
        </authorList>
    </citation>
    <scope>NUCLEOTIDE SEQUENCE [LARGE SCALE GENOMIC DNA]</scope>
    <source>
        <strain evidence="5 6">NSJ-62</strain>
    </source>
</reference>
<keyword evidence="6" id="KW-1185">Reference proteome</keyword>
<dbReference type="SUPFAM" id="SSF53383">
    <property type="entry name" value="PLP-dependent transferases"/>
    <property type="match status" value="1"/>
</dbReference>
<feature type="domain" description="Aminotransferase class V" evidence="3">
    <location>
        <begin position="164"/>
        <end position="318"/>
    </location>
</feature>
<organism evidence="5 6">
    <name type="scientific">Oscillibacter hominis</name>
    <dbReference type="NCBI Taxonomy" id="2763056"/>
    <lineage>
        <taxon>Bacteria</taxon>
        <taxon>Bacillati</taxon>
        <taxon>Bacillota</taxon>
        <taxon>Clostridia</taxon>
        <taxon>Eubacteriales</taxon>
        <taxon>Oscillospiraceae</taxon>
        <taxon>Oscillibacter</taxon>
    </lineage>
</organism>
<dbReference type="NCBIfam" id="NF003346">
    <property type="entry name" value="PRK04366.1"/>
    <property type="match status" value="1"/>
</dbReference>
<dbReference type="GO" id="GO:0019464">
    <property type="term" value="P:glycine decarboxylation via glycine cleavage system"/>
    <property type="evidence" value="ECO:0007669"/>
    <property type="project" value="TreeGrafter"/>
</dbReference>
<feature type="domain" description="Glycine dehydrogenase C-terminal" evidence="4">
    <location>
        <begin position="371"/>
        <end position="474"/>
    </location>
</feature>
<proteinExistence type="predicted"/>
<dbReference type="GO" id="GO:0004375">
    <property type="term" value="F:glycine dehydrogenase (decarboxylating) activity"/>
    <property type="evidence" value="ECO:0007669"/>
    <property type="project" value="UniProtKB-EC"/>
</dbReference>
<evidence type="ECO:0000313" key="6">
    <source>
        <dbReference type="Proteomes" id="UP000515960"/>
    </source>
</evidence>
<accession>A0A7G9B881</accession>
<dbReference type="InterPro" id="IPR049316">
    <property type="entry name" value="GDC-P_C"/>
</dbReference>
<dbReference type="PANTHER" id="PTHR11773">
    <property type="entry name" value="GLYCINE DEHYDROGENASE, DECARBOXYLATING"/>
    <property type="match status" value="1"/>
</dbReference>
<gene>
    <name evidence="5" type="primary">gcvPB</name>
    <name evidence="5" type="ORF">H8790_00640</name>
</gene>
<dbReference type="GO" id="GO:0005829">
    <property type="term" value="C:cytosol"/>
    <property type="evidence" value="ECO:0007669"/>
    <property type="project" value="TreeGrafter"/>
</dbReference>
<dbReference type="Gene3D" id="6.20.440.10">
    <property type="match status" value="1"/>
</dbReference>
<keyword evidence="5" id="KW-0560">Oxidoreductase</keyword>
<dbReference type="Proteomes" id="UP000515960">
    <property type="component" value="Chromosome"/>
</dbReference>
<dbReference type="Pfam" id="PF00266">
    <property type="entry name" value="Aminotran_5"/>
    <property type="match status" value="1"/>
</dbReference>
<keyword evidence="2" id="KW-0663">Pyridoxal phosphate</keyword>
<dbReference type="GO" id="GO:0030170">
    <property type="term" value="F:pyridoxal phosphate binding"/>
    <property type="evidence" value="ECO:0007669"/>
    <property type="project" value="TreeGrafter"/>
</dbReference>
<dbReference type="EC" id="1.4.4.2" evidence="5"/>
<dbReference type="GO" id="GO:0016594">
    <property type="term" value="F:glycine binding"/>
    <property type="evidence" value="ECO:0007669"/>
    <property type="project" value="TreeGrafter"/>
</dbReference>
<evidence type="ECO:0000256" key="1">
    <source>
        <dbReference type="ARBA" id="ARBA00003788"/>
    </source>
</evidence>
<dbReference type="AlphaFoldDB" id="A0A7G9B881"/>
<dbReference type="InterPro" id="IPR020581">
    <property type="entry name" value="GDC_P"/>
</dbReference>
<evidence type="ECO:0000313" key="5">
    <source>
        <dbReference type="EMBL" id="QNL45762.1"/>
    </source>
</evidence>
<dbReference type="GO" id="GO:0005960">
    <property type="term" value="C:glycine cleavage complex"/>
    <property type="evidence" value="ECO:0007669"/>
    <property type="project" value="TreeGrafter"/>
</dbReference>
<dbReference type="PANTHER" id="PTHR11773:SF1">
    <property type="entry name" value="GLYCINE DEHYDROGENASE (DECARBOXYLATING), MITOCHONDRIAL"/>
    <property type="match status" value="1"/>
</dbReference>
<dbReference type="Pfam" id="PF21478">
    <property type="entry name" value="GcvP2_C"/>
    <property type="match status" value="1"/>
</dbReference>
<dbReference type="InterPro" id="IPR015424">
    <property type="entry name" value="PyrdxlP-dep_Trfase"/>
</dbReference>
<name>A0A7G9B881_9FIRM</name>
<dbReference type="InterPro" id="IPR000192">
    <property type="entry name" value="Aminotrans_V_dom"/>
</dbReference>
<evidence type="ECO:0000259" key="3">
    <source>
        <dbReference type="Pfam" id="PF00266"/>
    </source>
</evidence>
<dbReference type="EMBL" id="CP060490">
    <property type="protein sequence ID" value="QNL45762.1"/>
    <property type="molecule type" value="Genomic_DNA"/>
</dbReference>
<comment type="function">
    <text evidence="1">The glycine cleavage system catalyzes the degradation of glycine. The P protein binds the alpha-amino group of glycine through its pyridoxal phosphate cofactor; CO(2) is released and the remaining methylamine moiety is then transferred to the lipoamide cofactor of the H protein.</text>
</comment>
<evidence type="ECO:0000256" key="2">
    <source>
        <dbReference type="ARBA" id="ARBA00022898"/>
    </source>
</evidence>
<dbReference type="KEGG" id="ohi:H8790_00640"/>
<protein>
    <submittedName>
        <fullName evidence="5">Aminomethyl-transferring glycine dehydrogenase subunit GcvPB</fullName>
        <ecNumber evidence="5">1.4.4.2</ecNumber>
    </submittedName>
</protein>